<dbReference type="PANTHER" id="PTHR35402:SF1">
    <property type="entry name" value="TYPE II SECRETION SYSTEM PROTEIN GSPF DOMAIN-CONTAINING PROTEIN"/>
    <property type="match status" value="1"/>
</dbReference>
<evidence type="ECO:0000313" key="9">
    <source>
        <dbReference type="Proteomes" id="UP001042704"/>
    </source>
</evidence>
<protein>
    <submittedName>
        <fullName evidence="8">Secretion system protein</fullName>
    </submittedName>
</protein>
<evidence type="ECO:0000256" key="2">
    <source>
        <dbReference type="ARBA" id="ARBA00022475"/>
    </source>
</evidence>
<dbReference type="InterPro" id="IPR056569">
    <property type="entry name" value="ArlJ-like"/>
</dbReference>
<feature type="domain" description="Type II secretion system protein GspF" evidence="7">
    <location>
        <begin position="434"/>
        <end position="559"/>
    </location>
</feature>
<evidence type="ECO:0000256" key="5">
    <source>
        <dbReference type="ARBA" id="ARBA00023136"/>
    </source>
</evidence>
<dbReference type="InterPro" id="IPR018076">
    <property type="entry name" value="T2SS_GspF_dom"/>
</dbReference>
<feature type="transmembrane region" description="Helical" evidence="6">
    <location>
        <begin position="250"/>
        <end position="276"/>
    </location>
</feature>
<dbReference type="KEGG" id="maqe:RJ40_09055"/>
<evidence type="ECO:0000256" key="3">
    <source>
        <dbReference type="ARBA" id="ARBA00022692"/>
    </source>
</evidence>
<reference evidence="8" key="1">
    <citation type="journal article" date="2001" name="Int. J. Syst. Evol. Microbiol.">
        <title>Methanofollis aquaemaris sp. nov., a methanogen isolated from an aquaculture fish pond.</title>
        <authorList>
            <person name="Lai M.C."/>
            <person name="Chen S.C."/>
        </authorList>
    </citation>
    <scope>NUCLEOTIDE SEQUENCE</scope>
    <source>
        <strain evidence="8">N2F9704</strain>
    </source>
</reference>
<dbReference type="RefSeq" id="WP_265580547.1">
    <property type="nucleotide sequence ID" value="NZ_CP036172.1"/>
</dbReference>
<keyword evidence="9" id="KW-1185">Reference proteome</keyword>
<name>A0A8A3S680_9EURY</name>
<feature type="transmembrane region" description="Helical" evidence="6">
    <location>
        <begin position="365"/>
        <end position="389"/>
    </location>
</feature>
<dbReference type="Pfam" id="PF00482">
    <property type="entry name" value="T2SSF"/>
    <property type="match status" value="2"/>
</dbReference>
<feature type="transmembrane region" description="Helical" evidence="6">
    <location>
        <begin position="93"/>
        <end position="115"/>
    </location>
</feature>
<proteinExistence type="predicted"/>
<keyword evidence="3 6" id="KW-0812">Transmembrane</keyword>
<evidence type="ECO:0000259" key="7">
    <source>
        <dbReference type="Pfam" id="PF00482"/>
    </source>
</evidence>
<dbReference type="GO" id="GO:0005886">
    <property type="term" value="C:plasma membrane"/>
    <property type="evidence" value="ECO:0007669"/>
    <property type="project" value="UniProtKB-SubCell"/>
</dbReference>
<dbReference type="GeneID" id="76424513"/>
<keyword evidence="2" id="KW-1003">Cell membrane</keyword>
<feature type="transmembrane region" description="Helical" evidence="6">
    <location>
        <begin position="593"/>
        <end position="612"/>
    </location>
</feature>
<organism evidence="8 9">
    <name type="scientific">Methanofollis aquaemaris</name>
    <dbReference type="NCBI Taxonomy" id="126734"/>
    <lineage>
        <taxon>Archaea</taxon>
        <taxon>Methanobacteriati</taxon>
        <taxon>Methanobacteriota</taxon>
        <taxon>Stenosarchaea group</taxon>
        <taxon>Methanomicrobia</taxon>
        <taxon>Methanomicrobiales</taxon>
        <taxon>Methanomicrobiaceae</taxon>
        <taxon>Methanofollis</taxon>
    </lineage>
</organism>
<gene>
    <name evidence="8" type="ORF">RJ40_09055</name>
</gene>
<reference evidence="8" key="2">
    <citation type="submission" date="2019-02" db="EMBL/GenBank/DDBJ databases">
        <authorList>
            <person name="Chen S.-C."/>
            <person name="Chien H.-H."/>
            <person name="Lai M.-C."/>
        </authorList>
    </citation>
    <scope>NUCLEOTIDE SEQUENCE</scope>
    <source>
        <strain evidence="8">N2F9704</strain>
    </source>
</reference>
<feature type="domain" description="Type II secretion system protein GspF" evidence="7">
    <location>
        <begin position="138"/>
        <end position="265"/>
    </location>
</feature>
<comment type="subcellular location">
    <subcellularLocation>
        <location evidence="1">Cell membrane</location>
        <topology evidence="1">Multi-pass membrane protein</topology>
    </subcellularLocation>
</comment>
<sequence>MNGGRGAGRYREFVGWVIGRDEVGYGNLGRSLVSARLGMTVERYVGRAFLVALSAALFGALVAYLLAGFVTLPQPAGDALPLPLPGAGFLGPLLRPLLSLLIGLAAGYGSYALLLRYPEIEMKNRATKIDLSLHNAVSYLYAMRRGGAELMEIFRSLSVNAGIYGESAQEFRQVVRDTDYFGADVVTALRDLAVTTPSPKLREFLEDFISVIESGGNLSAFLSGRVRIFQEEAGFEQRKFLSKLELIGEAYVTVFVAGPLFLVIVMVVTGLIGGAAVTQLSILTYLLLPVGSMIILLFLDLVSMKEEVPERYTAVKVLDTFKDVRTVDTGDEGADFARLARYDRYRSLKTFLKNPLRVFVLEPRLTFLITAPAAIVYLLVVFFTLPQGLLPETAIVLVDDHLALAALLLLVPYALCYEAWARKVRGIEAAVPDFLARMAGINQVGLTLARAIEIMVRTNLGLLSYEIKRVSRDITWGANVEDALVRFEQRVRTPAVSRSVSLITAASRMSGEISEVLAIAAKDARMSHTLAEERKAGMSLYIIVIYLAYAVFLFVVVIISTRFLPALGEIAVPSVGAGTFLPGVGSSSLVPTFGRLLFHISLIQAFFSGLVAGKMGEGSVKAGVKHAAVMLGVALVVFVFLV</sequence>
<feature type="transmembrane region" description="Helical" evidence="6">
    <location>
        <begin position="540"/>
        <end position="559"/>
    </location>
</feature>
<accession>A0A8A3S680</accession>
<keyword evidence="4 6" id="KW-1133">Transmembrane helix</keyword>
<dbReference type="InterPro" id="IPR042094">
    <property type="entry name" value="T2SS_GspF_sf"/>
</dbReference>
<feature type="transmembrane region" description="Helical" evidence="6">
    <location>
        <begin position="282"/>
        <end position="302"/>
    </location>
</feature>
<dbReference type="Proteomes" id="UP001042704">
    <property type="component" value="Chromosome"/>
</dbReference>
<dbReference type="AlphaFoldDB" id="A0A8A3S680"/>
<keyword evidence="5 6" id="KW-0472">Membrane</keyword>
<dbReference type="EMBL" id="CP036172">
    <property type="protein sequence ID" value="QSZ67645.1"/>
    <property type="molecule type" value="Genomic_DNA"/>
</dbReference>
<evidence type="ECO:0000256" key="1">
    <source>
        <dbReference type="ARBA" id="ARBA00004651"/>
    </source>
</evidence>
<evidence type="ECO:0000313" key="8">
    <source>
        <dbReference type="EMBL" id="QSZ67645.1"/>
    </source>
</evidence>
<evidence type="ECO:0000256" key="6">
    <source>
        <dbReference type="SAM" id="Phobius"/>
    </source>
</evidence>
<feature type="transmembrane region" description="Helical" evidence="6">
    <location>
        <begin position="48"/>
        <end position="73"/>
    </location>
</feature>
<feature type="transmembrane region" description="Helical" evidence="6">
    <location>
        <begin position="401"/>
        <end position="420"/>
    </location>
</feature>
<feature type="transmembrane region" description="Helical" evidence="6">
    <location>
        <begin position="624"/>
        <end position="641"/>
    </location>
</feature>
<evidence type="ECO:0000256" key="4">
    <source>
        <dbReference type="ARBA" id="ARBA00022989"/>
    </source>
</evidence>
<dbReference type="Gene3D" id="1.20.81.30">
    <property type="entry name" value="Type II secretion system (T2SS), domain F"/>
    <property type="match status" value="1"/>
</dbReference>
<dbReference type="PANTHER" id="PTHR35402">
    <property type="entry name" value="INTEGRAL MEMBRANE PROTEIN-RELATED"/>
    <property type="match status" value="1"/>
</dbReference>